<evidence type="ECO:0000313" key="2">
    <source>
        <dbReference type="Proteomes" id="UP000182652"/>
    </source>
</evidence>
<gene>
    <name evidence="1" type="ORF">SAMN04489745_0078</name>
</gene>
<sequence>MDTTTALTIEDVDQLVRIVAELLPIPTALDADMDYGALQIYLGEETDESTGRPFTRAGIDPEDPTTVWWLDFEAGGRQKFSTLDATASPQEVAEWITANAEIPVQAKAV</sequence>
<organism evidence="1 2">
    <name type="scientific">Arthrobacter woluwensis</name>
    <dbReference type="NCBI Taxonomy" id="156980"/>
    <lineage>
        <taxon>Bacteria</taxon>
        <taxon>Bacillati</taxon>
        <taxon>Actinomycetota</taxon>
        <taxon>Actinomycetes</taxon>
        <taxon>Micrococcales</taxon>
        <taxon>Micrococcaceae</taxon>
        <taxon>Arthrobacter</taxon>
    </lineage>
</organism>
<dbReference type="AlphaFoldDB" id="A0A1H4I762"/>
<dbReference type="RefSeq" id="WP_066217105.1">
    <property type="nucleotide sequence ID" value="NZ_FNSN01000002.1"/>
</dbReference>
<dbReference type="STRING" id="156980.SAMN04489745_0078"/>
<reference evidence="1 2" key="1">
    <citation type="submission" date="2016-10" db="EMBL/GenBank/DDBJ databases">
        <authorList>
            <person name="de Groot N.N."/>
        </authorList>
    </citation>
    <scope>NUCLEOTIDE SEQUENCE [LARGE SCALE GENOMIC DNA]</scope>
    <source>
        <strain evidence="1 2">DSM 10495</strain>
    </source>
</reference>
<name>A0A1H4I762_9MICC</name>
<evidence type="ECO:0000313" key="1">
    <source>
        <dbReference type="EMBL" id="SEB29745.1"/>
    </source>
</evidence>
<accession>A0A1H4I762</accession>
<dbReference type="EMBL" id="FNSN01000002">
    <property type="protein sequence ID" value="SEB29745.1"/>
    <property type="molecule type" value="Genomic_DNA"/>
</dbReference>
<protein>
    <submittedName>
        <fullName evidence="1">Uncharacterized protein</fullName>
    </submittedName>
</protein>
<proteinExistence type="predicted"/>
<dbReference type="Proteomes" id="UP000182652">
    <property type="component" value="Unassembled WGS sequence"/>
</dbReference>
<keyword evidence="2" id="KW-1185">Reference proteome</keyword>